<evidence type="ECO:0000256" key="1">
    <source>
        <dbReference type="SAM" id="MobiDB-lite"/>
    </source>
</evidence>
<name>A0A4V4NG16_9ASCO</name>
<dbReference type="AlphaFoldDB" id="A0A4V4NG16"/>
<sequence>MQQQHHQHLPVLPQNTRHDTPPPLQTKDDSQPRTTPFQLNQPPTPYFLCNYCEKLSDTLYFCFAKPCNFDRKVAQFKLYNEPNNYSITEIIKHCNKDYIYEENIDNINKFYDPYITRCKINDEYNAHGKRIKKDHPGFCKYCSLNDKVSWDSNFYERNNSRYRGHMINTHGIHPNGNVVKLPTAGCYSYKWIRNHWFESSGFYCPYPNCKQPFTIGEKGHGFHEYLRHWAKNHVDEP</sequence>
<dbReference type="OrthoDB" id="3990850at2759"/>
<dbReference type="EMBL" id="SELW01000170">
    <property type="protein sequence ID" value="TID30230.1"/>
    <property type="molecule type" value="Genomic_DNA"/>
</dbReference>
<dbReference type="Pfam" id="PF14616">
    <property type="entry name" value="Rua1_C"/>
    <property type="match status" value="1"/>
</dbReference>
<dbReference type="Proteomes" id="UP000307173">
    <property type="component" value="Unassembled WGS sequence"/>
</dbReference>
<evidence type="ECO:0000259" key="2">
    <source>
        <dbReference type="Pfam" id="PF14616"/>
    </source>
</evidence>
<feature type="domain" description="Transcription regulator Rua1 C-terminal" evidence="2">
    <location>
        <begin position="107"/>
        <end position="233"/>
    </location>
</feature>
<organism evidence="3 4">
    <name type="scientific">Pichia inconspicua</name>
    <dbReference type="NCBI Taxonomy" id="52247"/>
    <lineage>
        <taxon>Eukaryota</taxon>
        <taxon>Fungi</taxon>
        <taxon>Dikarya</taxon>
        <taxon>Ascomycota</taxon>
        <taxon>Saccharomycotina</taxon>
        <taxon>Pichiomycetes</taxon>
        <taxon>Pichiales</taxon>
        <taxon>Pichiaceae</taxon>
        <taxon>Pichia</taxon>
    </lineage>
</organism>
<reference evidence="3 4" key="1">
    <citation type="journal article" date="2019" name="Front. Genet.">
        <title>Whole-Genome Sequencing of the Opportunistic Yeast Pathogen Candida inconspicua Uncovers Its Hybrid Origin.</title>
        <authorList>
            <person name="Mixao V."/>
            <person name="Hansen A.P."/>
            <person name="Saus E."/>
            <person name="Boekhout T."/>
            <person name="Lass-Florl C."/>
            <person name="Gabaldon T."/>
        </authorList>
    </citation>
    <scope>NUCLEOTIDE SEQUENCE [LARGE SCALE GENOMIC DNA]</scope>
    <source>
        <strain evidence="3 4">CBS 180</strain>
    </source>
</reference>
<keyword evidence="4" id="KW-1185">Reference proteome</keyword>
<feature type="region of interest" description="Disordered" evidence="1">
    <location>
        <begin position="1"/>
        <end position="39"/>
    </location>
</feature>
<accession>A0A4V4NG16</accession>
<evidence type="ECO:0000313" key="3">
    <source>
        <dbReference type="EMBL" id="TID30230.1"/>
    </source>
</evidence>
<comment type="caution">
    <text evidence="3">The sequence shown here is derived from an EMBL/GenBank/DDBJ whole genome shotgun (WGS) entry which is preliminary data.</text>
</comment>
<protein>
    <recommendedName>
        <fullName evidence="2">Transcription regulator Rua1 C-terminal domain-containing protein</fullName>
    </recommendedName>
</protein>
<dbReference type="InterPro" id="IPR028012">
    <property type="entry name" value="Rua1_C"/>
</dbReference>
<gene>
    <name evidence="3" type="ORF">CANINC_001237</name>
</gene>
<feature type="compositionally biased region" description="Basic and acidic residues" evidence="1">
    <location>
        <begin position="16"/>
        <end position="31"/>
    </location>
</feature>
<proteinExistence type="predicted"/>
<evidence type="ECO:0000313" key="4">
    <source>
        <dbReference type="Proteomes" id="UP000307173"/>
    </source>
</evidence>